<evidence type="ECO:0008006" key="3">
    <source>
        <dbReference type="Google" id="ProtNLM"/>
    </source>
</evidence>
<dbReference type="PROSITE" id="PS51318">
    <property type="entry name" value="TAT"/>
    <property type="match status" value="1"/>
</dbReference>
<keyword evidence="2" id="KW-1185">Reference proteome</keyword>
<organism evidence="1 2">
    <name type="scientific">Kribbella sancticallisti</name>
    <dbReference type="NCBI Taxonomy" id="460087"/>
    <lineage>
        <taxon>Bacteria</taxon>
        <taxon>Bacillati</taxon>
        <taxon>Actinomycetota</taxon>
        <taxon>Actinomycetes</taxon>
        <taxon>Propionibacteriales</taxon>
        <taxon>Kribbellaceae</taxon>
        <taxon>Kribbella</taxon>
    </lineage>
</organism>
<evidence type="ECO:0000313" key="2">
    <source>
        <dbReference type="Proteomes" id="UP001500393"/>
    </source>
</evidence>
<dbReference type="Gene3D" id="3.40.50.1110">
    <property type="entry name" value="SGNH hydrolase"/>
    <property type="match status" value="1"/>
</dbReference>
<dbReference type="SUPFAM" id="SSF52266">
    <property type="entry name" value="SGNH hydrolase"/>
    <property type="match status" value="1"/>
</dbReference>
<dbReference type="InterPro" id="IPR006311">
    <property type="entry name" value="TAT_signal"/>
</dbReference>
<proteinExistence type="predicted"/>
<comment type="caution">
    <text evidence="1">The sequence shown here is derived from an EMBL/GenBank/DDBJ whole genome shotgun (WGS) entry which is preliminary data.</text>
</comment>
<accession>A0ABN2E2H8</accession>
<reference evidence="1 2" key="1">
    <citation type="journal article" date="2019" name="Int. J. Syst. Evol. Microbiol.">
        <title>The Global Catalogue of Microorganisms (GCM) 10K type strain sequencing project: providing services to taxonomists for standard genome sequencing and annotation.</title>
        <authorList>
            <consortium name="The Broad Institute Genomics Platform"/>
            <consortium name="The Broad Institute Genome Sequencing Center for Infectious Disease"/>
            <person name="Wu L."/>
            <person name="Ma J."/>
        </authorList>
    </citation>
    <scope>NUCLEOTIDE SEQUENCE [LARGE SCALE GENOMIC DNA]</scope>
    <source>
        <strain evidence="1 2">JCM 14969</strain>
    </source>
</reference>
<dbReference type="Proteomes" id="UP001500393">
    <property type="component" value="Unassembled WGS sequence"/>
</dbReference>
<protein>
    <recommendedName>
        <fullName evidence="3">SGNH hydrolase-type esterase domain-containing protein</fullName>
    </recommendedName>
</protein>
<dbReference type="EMBL" id="BAAAOS010000038">
    <property type="protein sequence ID" value="GAA1591963.1"/>
    <property type="molecule type" value="Genomic_DNA"/>
</dbReference>
<dbReference type="InterPro" id="IPR036514">
    <property type="entry name" value="SGNH_hydro_sf"/>
</dbReference>
<sequence length="252" mass="27037">MADRWRGPNRRQFLLGGAVVAASAVATTETAAAGPFGSGDLGPWQHLVRAISTEAQIQRVLDTDGVFMFGDSLAVQDGKTLAQRLAARTGDALAVHNWSGQPSSAAVDALARWKQSYGLPRRILMAMGSNDIFSPPAVAGQVDRAMDLIGSTRTMIWVNVQVVRAAKTVSVQLADQRNSAWVNVQLADAQRRHSNLRIVRWAEYLAAKPNRLGLYLRDGLHTSVPLGQAARNDLMVQALATARSTGKTAEGG</sequence>
<dbReference type="RefSeq" id="WP_344218408.1">
    <property type="nucleotide sequence ID" value="NZ_BAAAOS010000038.1"/>
</dbReference>
<evidence type="ECO:0000313" key="1">
    <source>
        <dbReference type="EMBL" id="GAA1591963.1"/>
    </source>
</evidence>
<gene>
    <name evidence="1" type="ORF">GCM10009789_52550</name>
</gene>
<name>A0ABN2E2H8_9ACTN</name>